<dbReference type="InterPro" id="IPR039121">
    <property type="entry name" value="NUDT19"/>
</dbReference>
<keyword evidence="5" id="KW-0460">Magnesium</keyword>
<keyword evidence="10" id="KW-1185">Reference proteome</keyword>
<dbReference type="PANTHER" id="PTHR12318">
    <property type="entry name" value="TESTOSTERONE-REGULATED PROTEIN RP2"/>
    <property type="match status" value="1"/>
</dbReference>
<dbReference type="InterPro" id="IPR000086">
    <property type="entry name" value="NUDIX_hydrolase_dom"/>
</dbReference>
<dbReference type="EMBL" id="CP063194">
    <property type="protein sequence ID" value="WCZ38724.1"/>
    <property type="molecule type" value="Genomic_DNA"/>
</dbReference>
<evidence type="ECO:0000256" key="6">
    <source>
        <dbReference type="ARBA" id="ARBA00023211"/>
    </source>
</evidence>
<reference evidence="9 10" key="1">
    <citation type="submission" date="2020-10" db="EMBL/GenBank/DDBJ databases">
        <title>Complete genome sequence of Corynebacterium jeddahense DSM 45997, type strain of Corynebacterium jeddahense.</title>
        <authorList>
            <person name="Busche T."/>
            <person name="Kalinowski J."/>
            <person name="Ruckert C."/>
        </authorList>
    </citation>
    <scope>NUCLEOTIDE SEQUENCE [LARGE SCALE GENOMIC DNA]</scope>
    <source>
        <strain evidence="9 10">DSM 45997</strain>
    </source>
</reference>
<accession>A0ABY7UJ58</accession>
<dbReference type="RefSeq" id="WP_042408722.1">
    <property type="nucleotide sequence ID" value="NZ_CBYN010000093.1"/>
</dbReference>
<keyword evidence="6" id="KW-0464">Manganese</keyword>
<comment type="cofactor">
    <cofactor evidence="2">
        <name>Mg(2+)</name>
        <dbReference type="ChEBI" id="CHEBI:18420"/>
    </cofactor>
</comment>
<evidence type="ECO:0000256" key="7">
    <source>
        <dbReference type="SAM" id="MobiDB-lite"/>
    </source>
</evidence>
<gene>
    <name evidence="9" type="ORF">CJEDD_05570</name>
</gene>
<feature type="domain" description="Nudix hydrolase" evidence="8">
    <location>
        <begin position="33"/>
        <end position="248"/>
    </location>
</feature>
<evidence type="ECO:0000313" key="10">
    <source>
        <dbReference type="Proteomes" id="UP001218071"/>
    </source>
</evidence>
<dbReference type="Gene3D" id="3.90.79.10">
    <property type="entry name" value="Nucleoside Triphosphate Pyrophosphohydrolase"/>
    <property type="match status" value="1"/>
</dbReference>
<evidence type="ECO:0000256" key="3">
    <source>
        <dbReference type="ARBA" id="ARBA00022723"/>
    </source>
</evidence>
<dbReference type="InterPro" id="IPR015797">
    <property type="entry name" value="NUDIX_hydrolase-like_dom_sf"/>
</dbReference>
<evidence type="ECO:0000256" key="1">
    <source>
        <dbReference type="ARBA" id="ARBA00001936"/>
    </source>
</evidence>
<evidence type="ECO:0000256" key="2">
    <source>
        <dbReference type="ARBA" id="ARBA00001946"/>
    </source>
</evidence>
<dbReference type="PANTHER" id="PTHR12318:SF0">
    <property type="entry name" value="ACYL-COENZYME A DIPHOSPHATASE NUDT19"/>
    <property type="match status" value="1"/>
</dbReference>
<evidence type="ECO:0000259" key="8">
    <source>
        <dbReference type="PROSITE" id="PS51462"/>
    </source>
</evidence>
<dbReference type="Proteomes" id="UP001218071">
    <property type="component" value="Chromosome"/>
</dbReference>
<organism evidence="9 10">
    <name type="scientific">Corynebacterium jeddahense</name>
    <dbReference type="NCBI Taxonomy" id="1414719"/>
    <lineage>
        <taxon>Bacteria</taxon>
        <taxon>Bacillati</taxon>
        <taxon>Actinomycetota</taxon>
        <taxon>Actinomycetes</taxon>
        <taxon>Mycobacteriales</taxon>
        <taxon>Corynebacteriaceae</taxon>
        <taxon>Corynebacterium</taxon>
    </lineage>
</organism>
<proteinExistence type="predicted"/>
<dbReference type="PROSITE" id="PS51462">
    <property type="entry name" value="NUDIX"/>
    <property type="match status" value="1"/>
</dbReference>
<protein>
    <submittedName>
        <fullName evidence="9">NUDIX domain protein</fullName>
    </submittedName>
</protein>
<name>A0ABY7UJ58_9CORY</name>
<keyword evidence="4" id="KW-0378">Hydrolase</keyword>
<evidence type="ECO:0000313" key="9">
    <source>
        <dbReference type="EMBL" id="WCZ38724.1"/>
    </source>
</evidence>
<dbReference type="CDD" id="cd18870">
    <property type="entry name" value="NUDIX_AcylCoAdiphos_Nudt19"/>
    <property type="match status" value="1"/>
</dbReference>
<dbReference type="SUPFAM" id="SSF55811">
    <property type="entry name" value="Nudix"/>
    <property type="match status" value="1"/>
</dbReference>
<keyword evidence="3" id="KW-0479">Metal-binding</keyword>
<evidence type="ECO:0000256" key="5">
    <source>
        <dbReference type="ARBA" id="ARBA00022842"/>
    </source>
</evidence>
<comment type="cofactor">
    <cofactor evidence="1">
        <name>Mn(2+)</name>
        <dbReference type="ChEBI" id="CHEBI:29035"/>
    </cofactor>
</comment>
<evidence type="ECO:0000256" key="4">
    <source>
        <dbReference type="ARBA" id="ARBA00022801"/>
    </source>
</evidence>
<sequence length="294" mass="32073">MPTQNQRINPAASSLSHDAADSIDPGEQSGFRGARLSATVILLRDGVGGLEVWMQERVLSMPNYPGITVFPGGGVDSRDFPPRSWDDGELWLGRSAISLARQLGVTKYKAHALMFAAVRELFEETGTLLAVDDEGTLLADARQFHASRLKLESHELSLTDVLLESNLNVSGDLLRPAARWVGRSESGNWFDTFTFVAAQPWGQEPDANTGEADDANWFPPQLLLDGWRHGLVRLAPSTWAQLREIAKYDDVDAALASVADADLAPIIGDPVADARYSDFYGFIPVDRIGRGRGV</sequence>
<feature type="region of interest" description="Disordered" evidence="7">
    <location>
        <begin position="1"/>
        <end position="28"/>
    </location>
</feature>